<proteinExistence type="predicted"/>
<feature type="domain" description="Lipid/polyisoprenoid-binding YceI-like" evidence="2">
    <location>
        <begin position="28"/>
        <end position="193"/>
    </location>
</feature>
<feature type="chain" id="PRO_5007448293" evidence="1">
    <location>
        <begin position="25"/>
        <end position="199"/>
    </location>
</feature>
<dbReference type="SMART" id="SM00867">
    <property type="entry name" value="YceI"/>
    <property type="match status" value="1"/>
</dbReference>
<dbReference type="RefSeq" id="WP_066918303.1">
    <property type="nucleotide sequence ID" value="NZ_CP011971.1"/>
</dbReference>
<dbReference type="KEGG" id="sdf:ACG33_02090"/>
<dbReference type="OrthoDB" id="9811006at2"/>
<gene>
    <name evidence="3" type="ORF">ACG33_02090</name>
</gene>
<keyword evidence="4" id="KW-1185">Reference proteome</keyword>
<dbReference type="InterPro" id="IPR007372">
    <property type="entry name" value="Lipid/polyisoprenoid-bd_YceI"/>
</dbReference>
<feature type="signal peptide" evidence="1">
    <location>
        <begin position="1"/>
        <end position="24"/>
    </location>
</feature>
<keyword evidence="1" id="KW-0732">Signal</keyword>
<organism evidence="3 4">
    <name type="scientific">Steroidobacter denitrificans</name>
    <dbReference type="NCBI Taxonomy" id="465721"/>
    <lineage>
        <taxon>Bacteria</taxon>
        <taxon>Pseudomonadati</taxon>
        <taxon>Pseudomonadota</taxon>
        <taxon>Gammaproteobacteria</taxon>
        <taxon>Steroidobacterales</taxon>
        <taxon>Steroidobacteraceae</taxon>
        <taxon>Steroidobacter</taxon>
    </lineage>
</organism>
<dbReference type="Proteomes" id="UP000070250">
    <property type="component" value="Chromosome"/>
</dbReference>
<evidence type="ECO:0000313" key="3">
    <source>
        <dbReference type="EMBL" id="AMN45919.1"/>
    </source>
</evidence>
<name>A0A127F8Q5_STEDE</name>
<dbReference type="PANTHER" id="PTHR34406">
    <property type="entry name" value="PROTEIN YCEI"/>
    <property type="match status" value="1"/>
</dbReference>
<dbReference type="PANTHER" id="PTHR34406:SF2">
    <property type="entry name" value="PERIPLASMIC PROTEIN"/>
    <property type="match status" value="1"/>
</dbReference>
<dbReference type="PATRIC" id="fig|465721.4.peg.454"/>
<evidence type="ECO:0000313" key="4">
    <source>
        <dbReference type="Proteomes" id="UP000070250"/>
    </source>
</evidence>
<dbReference type="InterPro" id="IPR036761">
    <property type="entry name" value="TTHA0802/YceI-like_sf"/>
</dbReference>
<dbReference type="AlphaFoldDB" id="A0A127F8Q5"/>
<dbReference type="STRING" id="465721.ACG33_02090"/>
<dbReference type="Gene3D" id="2.40.128.110">
    <property type="entry name" value="Lipid/polyisoprenoid-binding, YceI-like"/>
    <property type="match status" value="1"/>
</dbReference>
<dbReference type="EMBL" id="CP011971">
    <property type="protein sequence ID" value="AMN45919.1"/>
    <property type="molecule type" value="Genomic_DNA"/>
</dbReference>
<dbReference type="SUPFAM" id="SSF101874">
    <property type="entry name" value="YceI-like"/>
    <property type="match status" value="1"/>
</dbReference>
<evidence type="ECO:0000256" key="1">
    <source>
        <dbReference type="SAM" id="SignalP"/>
    </source>
</evidence>
<accession>A0A127F8Q5</accession>
<protein>
    <submittedName>
        <fullName evidence="3">Polyisoprenoid-binding protein</fullName>
    </submittedName>
</protein>
<dbReference type="Pfam" id="PF04264">
    <property type="entry name" value="YceI"/>
    <property type="match status" value="1"/>
</dbReference>
<sequence>MKNTSLIRMALGTAVALGASIALAAPARYTIDPDHTYPSFQADHMGGLSNWRGKFNRSSGFILLDRQTAGGTLEVTVDIGSIDFGHDKLNEHAKSGDIFDVASFPTAIYKGTLKDFKDGAPTRVDGILTLKGVSKPLELTINSFLCKSSPISGREVCGADASASFDRDTFGVDYGKAYGFKMETILQIQVEAIRDDEAK</sequence>
<evidence type="ECO:0000259" key="2">
    <source>
        <dbReference type="SMART" id="SM00867"/>
    </source>
</evidence>
<reference evidence="3 4" key="1">
    <citation type="submission" date="2015-06" db="EMBL/GenBank/DDBJ databases">
        <title>A Comprehensive Approach to Explore the Metabolic and Phylogenetic Diversity of Bacterial Steroid Degradation in the Environment: Testosterone as an Example.</title>
        <authorList>
            <person name="Yang F.-C."/>
            <person name="Chen Y.-L."/>
            <person name="Yu C.-P."/>
            <person name="Tang S.-L."/>
            <person name="Wang P.-H."/>
            <person name="Ismail W."/>
            <person name="Wang C.-H."/>
            <person name="Yang C.-Y."/>
            <person name="Chiang Y.-R."/>
        </authorList>
    </citation>
    <scope>NUCLEOTIDE SEQUENCE [LARGE SCALE GENOMIC DNA]</scope>
    <source>
        <strain evidence="3 4">DSM 18526</strain>
    </source>
</reference>